<dbReference type="Proteomes" id="UP000186336">
    <property type="component" value="Chromosome"/>
</dbReference>
<dbReference type="SUPFAM" id="SSF53756">
    <property type="entry name" value="UDP-Glycosyltransferase/glycogen phosphorylase"/>
    <property type="match status" value="1"/>
</dbReference>
<dbReference type="STRING" id="299262.BWR18_14320"/>
<reference evidence="2 3" key="1">
    <citation type="submission" date="2017-01" db="EMBL/GenBank/DDBJ databases">
        <title>Complete genome of Tateyamaria omphalii DOK1-4 isolated from seawater in Dokdo.</title>
        <authorList>
            <person name="Kim J.H."/>
            <person name="Chi W.-J."/>
        </authorList>
    </citation>
    <scope>NUCLEOTIDE SEQUENCE [LARGE SCALE GENOMIC DNA]</scope>
    <source>
        <strain evidence="2 3">DOK1-4</strain>
    </source>
</reference>
<dbReference type="Pfam" id="PF00982">
    <property type="entry name" value="Glyco_transf_20"/>
    <property type="match status" value="1"/>
</dbReference>
<dbReference type="RefSeq" id="WP_076629153.1">
    <property type="nucleotide sequence ID" value="NZ_CP019312.1"/>
</dbReference>
<comment type="similarity">
    <text evidence="1">Belongs to the glycosyltransferase 20 family.</text>
</comment>
<dbReference type="PANTHER" id="PTHR10788:SF106">
    <property type="entry name" value="BCDNA.GH08860"/>
    <property type="match status" value="1"/>
</dbReference>
<dbReference type="EMBL" id="CP019312">
    <property type="protein sequence ID" value="APX12728.1"/>
    <property type="molecule type" value="Genomic_DNA"/>
</dbReference>
<dbReference type="Gene3D" id="3.40.50.2000">
    <property type="entry name" value="Glycogen Phosphorylase B"/>
    <property type="match status" value="2"/>
</dbReference>
<protein>
    <submittedName>
        <fullName evidence="2">Trehalose-6-phosphate synthase</fullName>
    </submittedName>
</protein>
<keyword evidence="3" id="KW-1185">Reference proteome</keyword>
<gene>
    <name evidence="2" type="ORF">BWR18_14320</name>
</gene>
<dbReference type="InterPro" id="IPR001830">
    <property type="entry name" value="Glyco_trans_20"/>
</dbReference>
<dbReference type="GO" id="GO:0003825">
    <property type="term" value="F:alpha,alpha-trehalose-phosphate synthase (UDP-forming) activity"/>
    <property type="evidence" value="ECO:0007669"/>
    <property type="project" value="TreeGrafter"/>
</dbReference>
<evidence type="ECO:0000313" key="3">
    <source>
        <dbReference type="Proteomes" id="UP000186336"/>
    </source>
</evidence>
<name>A0A1P8MXJ9_9RHOB</name>
<dbReference type="KEGG" id="tom:BWR18_14320"/>
<accession>A0A1P8MXJ9</accession>
<organism evidence="2 3">
    <name type="scientific">Tateyamaria omphalii</name>
    <dbReference type="NCBI Taxonomy" id="299262"/>
    <lineage>
        <taxon>Bacteria</taxon>
        <taxon>Pseudomonadati</taxon>
        <taxon>Pseudomonadota</taxon>
        <taxon>Alphaproteobacteria</taxon>
        <taxon>Rhodobacterales</taxon>
        <taxon>Roseobacteraceae</taxon>
        <taxon>Tateyamaria</taxon>
    </lineage>
</organism>
<proteinExistence type="inferred from homology"/>
<evidence type="ECO:0000313" key="2">
    <source>
        <dbReference type="EMBL" id="APX12728.1"/>
    </source>
</evidence>
<dbReference type="CDD" id="cd03788">
    <property type="entry name" value="GT20_TPS"/>
    <property type="match status" value="1"/>
</dbReference>
<dbReference type="PANTHER" id="PTHR10788">
    <property type="entry name" value="TREHALOSE-6-PHOSPHATE SYNTHASE"/>
    <property type="match status" value="1"/>
</dbReference>
<evidence type="ECO:0000256" key="1">
    <source>
        <dbReference type="ARBA" id="ARBA00008799"/>
    </source>
</evidence>
<dbReference type="AlphaFoldDB" id="A0A1P8MXJ9"/>
<dbReference type="OrthoDB" id="9815690at2"/>
<dbReference type="GO" id="GO:0005992">
    <property type="term" value="P:trehalose biosynthetic process"/>
    <property type="evidence" value="ECO:0007669"/>
    <property type="project" value="InterPro"/>
</dbReference>
<sequence length="451" mass="49776">MSPRLIVVSNRIPTEAEPSGGLVVALHDCLTTQGGVWIGTSGTPVKDPAPELREIAQGAYTRMVFDISEAEHEGYYLGYANSVLWPLFHRRADLVQVQPDYADRYMAVNTRLADMLAEFAKPDDLLWIHDYHFLPLAALLRDRGVTARIGFFLHIPFPVVSDILALPQANDLKDWVAAYDVFGVQTQGDVARVMAHYRDDPDAIFDTQGRMVTLDNGVAPRHFPIGIDAHDFAALAKARADIVPLAMSPGQKLVLGVDRLDYSKGLVHRFEGFATFLDARSDDSPKATLLQIAPPSREDVDAYKDIRTELEQAAGMINGAHAELDWTPIRYIRRSIDRDTLASVYRRADVAMVTPLADGMNLVAKEFVAAQDPEDPGVLILSHFAGAAEQLTDAVMVNPYDAAEVGEAVATALTMPLDERKARHAKLRDNVMTEDIAWWTDSYLAALRGTD</sequence>